<organism evidence="1 2">
    <name type="scientific">Panagrolaimus sp. PS1159</name>
    <dbReference type="NCBI Taxonomy" id="55785"/>
    <lineage>
        <taxon>Eukaryota</taxon>
        <taxon>Metazoa</taxon>
        <taxon>Ecdysozoa</taxon>
        <taxon>Nematoda</taxon>
        <taxon>Chromadorea</taxon>
        <taxon>Rhabditida</taxon>
        <taxon>Tylenchina</taxon>
        <taxon>Panagrolaimomorpha</taxon>
        <taxon>Panagrolaimoidea</taxon>
        <taxon>Panagrolaimidae</taxon>
        <taxon>Panagrolaimus</taxon>
    </lineage>
</organism>
<evidence type="ECO:0000313" key="1">
    <source>
        <dbReference type="Proteomes" id="UP000887580"/>
    </source>
</evidence>
<accession>A0AC35GVN5</accession>
<name>A0AC35GVN5_9BILA</name>
<reference evidence="2" key="1">
    <citation type="submission" date="2022-11" db="UniProtKB">
        <authorList>
            <consortium name="WormBaseParasite"/>
        </authorList>
    </citation>
    <scope>IDENTIFICATION</scope>
</reference>
<dbReference type="WBParaSite" id="PS1159_v2.g9284.t1">
    <property type="protein sequence ID" value="PS1159_v2.g9284.t1"/>
    <property type="gene ID" value="PS1159_v2.g9284"/>
</dbReference>
<dbReference type="Proteomes" id="UP000887580">
    <property type="component" value="Unplaced"/>
</dbReference>
<evidence type="ECO:0000313" key="2">
    <source>
        <dbReference type="WBParaSite" id="PS1159_v2.g9284.t1"/>
    </source>
</evidence>
<sequence>MPRLFGVGYFGDGQLGETENHNDGHTLETVIEIEGAPENIQSIASGVKHSIFLTTDGKIYSVGNNESGQLGRDEFQNESFIIAPVNLKGGVIVIQIAAGQFHNAAVSDDGRIFMWGGNHTCQCGEDACEKIPLPRRIYSLTGIVQVDCGENTTVVLTESSSVYIFGLINDVQTKPMEIESLSIYPIIQVAAGGSHFTALTASGQVFCWGKNTNGQLTGRLSDKFKFDPIVVDTLSKVISIACGSKHTVVLTTEGRVFTFGNNSQGQLGDSKREDAVTMPKIVSDLLGTSITGISCGGRFTFAISNGIVYAFGLNNTGQLGIGSFKNSFAPTVVKNISNVKAVYGGYEHSFFLVDDISDLPIHPVGAVDSLKIPKFLSFNHLRRLYDSNNKIELIAELESVFSSVGCLNGSFLYEDDRRYLLGNTSNGLNLDDVMHAMNLLDYSTSVNQFNDIIITSLESCEIFNFEVNQTIQKEPNFESLRVFFLLIWIPPMAKMEKKYVDGFLYRYTQLLCKVADSTGKLFENWFNVLPTRHFNRFSLSLMRMLEYLFPNNFENDKMLRPILNLISRMAAVNKSNEKIPYTHFYLNSLEEKVNVRKDYLTYYIYHHPELTADNIEIPKNKDPFFWFDYPCIMNVVAKSNVLETHSRVQQHTAIQESHHRAIFEGLLTTGTAYLDPYLHFTIRRDNIVNDTIVELMNAGSEDITKPLKVQFQGEEGEDEGGIRKEFFIYGMFLTDEESQYVWFSGFPVEDTHFRMVGTLCAMAIYNSILVELPFPLALYKFLLDVPFTLEDLLELHPSEGRSLEQLLSYDGDDVEETFMLTFEMSMTVFGHTEQVELKKDGKDIPVTNSNRAEFVELYIKNRMEIGHEGVLKKQLEEFKFGFTRLLENSILTLFQPRELMELTAGNENYDWDALRENCTYKEYYNKDHPAVIAFWESFGMLEEEEKKKFLLFLMGTTRIPWKGMSKVEMVIQPTDQTKLPVAHTCFNLLDLPPITDKQEMFRRLKICIDNNQGFTLV</sequence>
<proteinExistence type="predicted"/>
<protein>
    <submittedName>
        <fullName evidence="2">HECT domain-containing protein</fullName>
    </submittedName>
</protein>